<keyword evidence="3" id="KW-1185">Reference proteome</keyword>
<dbReference type="EMBL" id="UGNV01000001">
    <property type="protein sequence ID" value="STX28253.1"/>
    <property type="molecule type" value="Genomic_DNA"/>
</dbReference>
<dbReference type="Pfam" id="PF04351">
    <property type="entry name" value="PilP"/>
    <property type="match status" value="1"/>
</dbReference>
<dbReference type="OrthoDB" id="5296580at2"/>
<keyword evidence="1" id="KW-0732">Signal</keyword>
<evidence type="ECO:0000313" key="2">
    <source>
        <dbReference type="EMBL" id="STX28253.1"/>
    </source>
</evidence>
<evidence type="ECO:0000256" key="1">
    <source>
        <dbReference type="SAM" id="SignalP"/>
    </source>
</evidence>
<evidence type="ECO:0000313" key="3">
    <source>
        <dbReference type="Proteomes" id="UP000254968"/>
    </source>
</evidence>
<gene>
    <name evidence="2" type="ORF">NCTC13315_00780</name>
</gene>
<dbReference type="InterPro" id="IPR007446">
    <property type="entry name" value="PilP"/>
</dbReference>
<protein>
    <submittedName>
        <fullName evidence="2">Type IV pilus biogenesis protein PilP</fullName>
    </submittedName>
</protein>
<accession>A0A378HZU0</accession>
<name>A0A378HZU0_9GAMM</name>
<sequence length="169" mass="19068">MNKLGCLILLLILILTACSSPQDDDLGQYIEQVKAKKARPIEPLPTFVVPKKFIYPENDNRRSPFKQKEVVVAVPDQLAPDTKRPKQRLEQFPLDALKFVGTLEQGSITWGLISLPNGEIVRVRPGDYMGKNFGRILRITDTVLVLEETIRAAGKWQKKQTIFNLNAGK</sequence>
<dbReference type="Gene3D" id="2.30.30.830">
    <property type="match status" value="1"/>
</dbReference>
<feature type="chain" id="PRO_5017085868" evidence="1">
    <location>
        <begin position="20"/>
        <end position="169"/>
    </location>
</feature>
<dbReference type="PROSITE" id="PS51257">
    <property type="entry name" value="PROKAR_LIPOPROTEIN"/>
    <property type="match status" value="1"/>
</dbReference>
<organism evidence="2 3">
    <name type="scientific">Legionella beliardensis</name>
    <dbReference type="NCBI Taxonomy" id="91822"/>
    <lineage>
        <taxon>Bacteria</taxon>
        <taxon>Pseudomonadati</taxon>
        <taxon>Pseudomonadota</taxon>
        <taxon>Gammaproteobacteria</taxon>
        <taxon>Legionellales</taxon>
        <taxon>Legionellaceae</taxon>
        <taxon>Legionella</taxon>
    </lineage>
</organism>
<feature type="signal peptide" evidence="1">
    <location>
        <begin position="1"/>
        <end position="19"/>
    </location>
</feature>
<reference evidence="2 3" key="1">
    <citation type="submission" date="2018-06" db="EMBL/GenBank/DDBJ databases">
        <authorList>
            <consortium name="Pathogen Informatics"/>
            <person name="Doyle S."/>
        </authorList>
    </citation>
    <scope>NUCLEOTIDE SEQUENCE [LARGE SCALE GENOMIC DNA]</scope>
    <source>
        <strain evidence="2 3">NCTC13315</strain>
    </source>
</reference>
<proteinExistence type="predicted"/>
<dbReference type="Proteomes" id="UP000254968">
    <property type="component" value="Unassembled WGS sequence"/>
</dbReference>
<dbReference type="RefSeq" id="WP_115302013.1">
    <property type="nucleotide sequence ID" value="NZ_CAAAHO010000001.1"/>
</dbReference>
<dbReference type="PIRSF" id="PIRSF016481">
    <property type="entry name" value="Pilus_assembly_PilP"/>
    <property type="match status" value="1"/>
</dbReference>
<dbReference type="AlphaFoldDB" id="A0A378HZU0"/>